<dbReference type="InterPro" id="IPR042163">
    <property type="entry name" value="PHF12"/>
</dbReference>
<dbReference type="Pfam" id="PF16135">
    <property type="entry name" value="TDBD"/>
    <property type="match status" value="1"/>
</dbReference>
<dbReference type="OrthoDB" id="429143at2759"/>
<dbReference type="GO" id="GO:0006357">
    <property type="term" value="P:regulation of transcription by RNA polymerase II"/>
    <property type="evidence" value="ECO:0007669"/>
    <property type="project" value="TreeGrafter"/>
</dbReference>
<feature type="compositionally biased region" description="Basic and acidic residues" evidence="7">
    <location>
        <begin position="304"/>
        <end position="316"/>
    </location>
</feature>
<evidence type="ECO:0000256" key="3">
    <source>
        <dbReference type="ARBA" id="ARBA00022771"/>
    </source>
</evidence>
<feature type="region of interest" description="Disordered" evidence="7">
    <location>
        <begin position="220"/>
        <end position="248"/>
    </location>
</feature>
<dbReference type="SUPFAM" id="SSF55729">
    <property type="entry name" value="Acyl-CoA N-acyltransferases (Nat)"/>
    <property type="match status" value="1"/>
</dbReference>
<feature type="domain" description="PHD-type" evidence="8">
    <location>
        <begin position="679"/>
        <end position="724"/>
    </location>
</feature>
<keyword evidence="5" id="KW-0539">Nucleus</keyword>
<dbReference type="Pfam" id="PF22970">
    <property type="entry name" value="DUF7028"/>
    <property type="match status" value="1"/>
</dbReference>
<dbReference type="SUPFAM" id="SSF57903">
    <property type="entry name" value="FYVE/PHD zinc finger"/>
    <property type="match status" value="1"/>
</dbReference>
<dbReference type="GO" id="GO:0003714">
    <property type="term" value="F:transcription corepressor activity"/>
    <property type="evidence" value="ECO:0007669"/>
    <property type="project" value="InterPro"/>
</dbReference>
<gene>
    <name evidence="9" type="ORF">HHK36_020609</name>
</gene>
<dbReference type="GO" id="GO:0008270">
    <property type="term" value="F:zinc ion binding"/>
    <property type="evidence" value="ECO:0007669"/>
    <property type="project" value="UniProtKB-KW"/>
</dbReference>
<keyword evidence="4" id="KW-0862">Zinc</keyword>
<dbReference type="SMART" id="SM00249">
    <property type="entry name" value="PHD"/>
    <property type="match status" value="2"/>
</dbReference>
<dbReference type="Pfam" id="PF00628">
    <property type="entry name" value="PHD"/>
    <property type="match status" value="1"/>
</dbReference>
<dbReference type="PROSITE" id="PS50016">
    <property type="entry name" value="ZF_PHD_2"/>
    <property type="match status" value="1"/>
</dbReference>
<feature type="compositionally biased region" description="Polar residues" evidence="7">
    <location>
        <begin position="291"/>
        <end position="303"/>
    </location>
</feature>
<feature type="region of interest" description="Disordered" evidence="7">
    <location>
        <begin position="283"/>
        <end position="338"/>
    </location>
</feature>
<keyword evidence="2" id="KW-0479">Metal-binding</keyword>
<feature type="compositionally biased region" description="Basic and acidic residues" evidence="7">
    <location>
        <begin position="50"/>
        <end position="86"/>
    </location>
</feature>
<organism evidence="9 10">
    <name type="scientific">Tetracentron sinense</name>
    <name type="common">Spur-leaf</name>
    <dbReference type="NCBI Taxonomy" id="13715"/>
    <lineage>
        <taxon>Eukaryota</taxon>
        <taxon>Viridiplantae</taxon>
        <taxon>Streptophyta</taxon>
        <taxon>Embryophyta</taxon>
        <taxon>Tracheophyta</taxon>
        <taxon>Spermatophyta</taxon>
        <taxon>Magnoliopsida</taxon>
        <taxon>Trochodendrales</taxon>
        <taxon>Trochodendraceae</taxon>
        <taxon>Tetracentron</taxon>
    </lineage>
</organism>
<keyword evidence="10" id="KW-1185">Reference proteome</keyword>
<feature type="region of interest" description="Disordered" evidence="7">
    <location>
        <begin position="466"/>
        <end position="490"/>
    </location>
</feature>
<comment type="caution">
    <text evidence="9">The sequence shown here is derived from an EMBL/GenBank/DDBJ whole genome shotgun (WGS) entry which is preliminary data.</text>
</comment>
<dbReference type="GO" id="GO:0005634">
    <property type="term" value="C:nucleus"/>
    <property type="evidence" value="ECO:0007669"/>
    <property type="project" value="UniProtKB-SubCell"/>
</dbReference>
<dbReference type="InterPro" id="IPR013083">
    <property type="entry name" value="Znf_RING/FYVE/PHD"/>
</dbReference>
<evidence type="ECO:0000256" key="6">
    <source>
        <dbReference type="PROSITE-ProRule" id="PRU00146"/>
    </source>
</evidence>
<evidence type="ECO:0000256" key="7">
    <source>
        <dbReference type="SAM" id="MobiDB-lite"/>
    </source>
</evidence>
<feature type="compositionally biased region" description="Basic and acidic residues" evidence="7">
    <location>
        <begin position="170"/>
        <end position="182"/>
    </location>
</feature>
<feature type="region of interest" description="Disordered" evidence="7">
    <location>
        <begin position="32"/>
        <end position="86"/>
    </location>
</feature>
<evidence type="ECO:0000256" key="1">
    <source>
        <dbReference type="ARBA" id="ARBA00004123"/>
    </source>
</evidence>
<evidence type="ECO:0000259" key="8">
    <source>
        <dbReference type="PROSITE" id="PS50016"/>
    </source>
</evidence>
<dbReference type="InterPro" id="IPR001965">
    <property type="entry name" value="Znf_PHD"/>
</dbReference>
<dbReference type="InterPro" id="IPR054292">
    <property type="entry name" value="DUF7028"/>
</dbReference>
<dbReference type="OMA" id="DGNLHDQ"/>
<dbReference type="CDD" id="cd15539">
    <property type="entry name" value="PHD1_AIRE"/>
    <property type="match status" value="1"/>
</dbReference>
<dbReference type="InterPro" id="IPR032308">
    <property type="entry name" value="TDBD"/>
</dbReference>
<dbReference type="PANTHER" id="PTHR46309">
    <property type="entry name" value="PHD FINGER PROTEIN 12"/>
    <property type="match status" value="1"/>
</dbReference>
<evidence type="ECO:0000313" key="10">
    <source>
        <dbReference type="Proteomes" id="UP000655225"/>
    </source>
</evidence>
<evidence type="ECO:0000313" key="9">
    <source>
        <dbReference type="EMBL" id="KAF8394401.1"/>
    </source>
</evidence>
<dbReference type="InterPro" id="IPR056511">
    <property type="entry name" value="IDM1_C"/>
</dbReference>
<proteinExistence type="predicted"/>
<reference evidence="9 10" key="1">
    <citation type="submission" date="2020-04" db="EMBL/GenBank/DDBJ databases">
        <title>Plant Genome Project.</title>
        <authorList>
            <person name="Zhang R.-G."/>
        </authorList>
    </citation>
    <scope>NUCLEOTIDE SEQUENCE [LARGE SCALE GENOMIC DNA]</scope>
    <source>
        <strain evidence="9">YNK0</strain>
        <tissue evidence="9">Leaf</tissue>
    </source>
</reference>
<name>A0A834YZA7_TETSI</name>
<dbReference type="InterPro" id="IPR019787">
    <property type="entry name" value="Znf_PHD-finger"/>
</dbReference>
<feature type="region of interest" description="Disordered" evidence="7">
    <location>
        <begin position="161"/>
        <end position="183"/>
    </location>
</feature>
<evidence type="ECO:0000256" key="2">
    <source>
        <dbReference type="ARBA" id="ARBA00022723"/>
    </source>
</evidence>
<dbReference type="Pfam" id="PF23209">
    <property type="entry name" value="IDM1_C"/>
    <property type="match status" value="1"/>
</dbReference>
<dbReference type="PANTHER" id="PTHR46309:SF1">
    <property type="entry name" value="PHD FINGER PROTEIN 12"/>
    <property type="match status" value="1"/>
</dbReference>
<dbReference type="InterPro" id="IPR011011">
    <property type="entry name" value="Znf_FYVE_PHD"/>
</dbReference>
<evidence type="ECO:0000256" key="4">
    <source>
        <dbReference type="ARBA" id="ARBA00022833"/>
    </source>
</evidence>
<dbReference type="InterPro" id="IPR016181">
    <property type="entry name" value="Acyl_CoA_acyltransferase"/>
</dbReference>
<dbReference type="Gene3D" id="3.30.40.10">
    <property type="entry name" value="Zinc/RING finger domain, C3HC4 (zinc finger)"/>
    <property type="match status" value="1"/>
</dbReference>
<evidence type="ECO:0000256" key="5">
    <source>
        <dbReference type="ARBA" id="ARBA00023242"/>
    </source>
</evidence>
<dbReference type="EMBL" id="JABCRI010000014">
    <property type="protein sequence ID" value="KAF8394401.1"/>
    <property type="molecule type" value="Genomic_DNA"/>
</dbReference>
<protein>
    <recommendedName>
        <fullName evidence="8">PHD-type domain-containing protein</fullName>
    </recommendedName>
</protein>
<sequence length="1480" mass="164617">MKDKRRPRLILSDSESEENLIVSLPRRVDFGTNQDTNGSVYLKKNSTESPKPKKELGMDRKSIRSEHVIRKEDAGVGRNKFEGDGTERKRSRFDIFEYDEDDEFDRKKAKMKVLDGDEIGIGGSRLPSKPVVSGGRQREFKSGCSRNIEIEKRKHSNFDRTSSLLVKSKHGTDRSDRNKDGSFRPVGVLKGKFRVPSDESIRVQGKNGVLKVMLHNRNKVGGSQKSYGDWEAEENRKKGSRSADTVRAENKHIEKPVSVVLTEKFQPTLRKCSSTKKNIVHDWKTEDSDTSSRLGSKRVSSCSFKKEASGKGDRTLNSDILQSTKSKEGSVKHGSGTEKQLVRERIKGILLSAGWTIDSRPRRNREYYDSVYISPTGTAYWSVVKAYDALQKQFKDEDDKLSGTSSSFTLIPEEDLKKLTRQTRKKIEIALKNKQRNENGHNNAKGTVEKKSAKFKHVIQSGKSLKRKADENGYVSSKTKGHTKSEKSTHLSHGFNYLNMKSLLHEQGNSTSSSHKGMLKSARVQKPFSASDPHLLLGRKIKKQSGIALLVRGSNKGKSSDTDDFIPYTGKRTVLSWMIDLGTVQLSEKVQYMNKRRTRVMLEGWITRDGIHCGCCSKILTVSKFEIHAGSKLRQPFQNIYVETGVSLLQCQLDTWNKQAETERSGFHVIDFNCDDPNDDTCGICGDGGDLICCDGCPSTFHQSCLGIQMLPSGDWHCLNCSCKFCGIVGGCTDEGDDDHDNTISGLLTCSLCEEKYHQLCIKETDGKHAAPNGLRTSFCGQKCRQLSEQLQKLLGVKHELEAGFSWTLIQRFDVDSDTSLRGLPQRAECNSKLAVALTVMDECFLPIIDRRTGINLIHNVLYNCGSNFNRMNYSGFYTAILERGDEIVVAASIRIHGTQLAEMPFIGTRHIYRRQGMCRQLLSAIESALCSLNVEKLLIPALSELMHTWTTVFGFKPLEESHKQEVKSMNMLVFPSTDMLQKLLLKHEFAEGNITDSAVVKSVELKINHQIMPEVADKSDMGFSAGPDFHVSDEGVVCHAHETNDAVAAVESGSQVPGCSLYNTSEVIPLDASHESELQSSDKGTVICNFQIWDKLSESPTNTNCLIDLGGSHDDKLEVQNKSLLDSPGECNIESSAEGSADDTHEVNAKVLALVSIRETCAQYTTVKINEYHDAVSCSNFEATDGSTVRCNSDMNQHNICEVERTSFVASHFVSGATHCEENIPESRGADACELKTESATVEPDCYTHDECSLHHFTGITTQPQDAVFTHGFQGSSENIIHHEVDGISQICRDSEEIIKCHGSVSEHKPPESGKILVHRDSQLSQKVAGCSVDESDTVLDTHEVTNEVAAFEHNSQVLGEEPVDCASEVVGESLYPPSTCIYPASVECKSSEFLLSVTYAIELNNQAYCEKYMHCIYDLKDEVAAIECEFHSLERDSLNNESKIIIKSSDAIGSDFQSGSYECYTVLFSISGLLELWL</sequence>
<dbReference type="Proteomes" id="UP000655225">
    <property type="component" value="Unassembled WGS sequence"/>
</dbReference>
<comment type="subcellular location">
    <subcellularLocation>
        <location evidence="1">Nucleus</location>
    </subcellularLocation>
</comment>
<keyword evidence="3 6" id="KW-0863">Zinc-finger</keyword>
<accession>A0A834YZA7</accession>